<keyword evidence="2" id="KW-1185">Reference proteome</keyword>
<evidence type="ECO:0000313" key="2">
    <source>
        <dbReference type="Proteomes" id="UP001732700"/>
    </source>
</evidence>
<organism evidence="1 2">
    <name type="scientific">Avena sativa</name>
    <name type="common">Oat</name>
    <dbReference type="NCBI Taxonomy" id="4498"/>
    <lineage>
        <taxon>Eukaryota</taxon>
        <taxon>Viridiplantae</taxon>
        <taxon>Streptophyta</taxon>
        <taxon>Embryophyta</taxon>
        <taxon>Tracheophyta</taxon>
        <taxon>Spermatophyta</taxon>
        <taxon>Magnoliopsida</taxon>
        <taxon>Liliopsida</taxon>
        <taxon>Poales</taxon>
        <taxon>Poaceae</taxon>
        <taxon>BOP clade</taxon>
        <taxon>Pooideae</taxon>
        <taxon>Poodae</taxon>
        <taxon>Poeae</taxon>
        <taxon>Poeae Chloroplast Group 1 (Aveneae type)</taxon>
        <taxon>Aveninae</taxon>
        <taxon>Avena</taxon>
    </lineage>
</organism>
<proteinExistence type="predicted"/>
<accession>A0ACD5XGG4</accession>
<name>A0ACD5XGG4_AVESA</name>
<dbReference type="EnsemblPlants" id="AVESA.00010b.r2.4DG0785840.1">
    <property type="protein sequence ID" value="AVESA.00010b.r2.4DG0785840.1.CDS.1"/>
    <property type="gene ID" value="AVESA.00010b.r2.4DG0785840"/>
</dbReference>
<reference evidence="1" key="2">
    <citation type="submission" date="2025-09" db="UniProtKB">
        <authorList>
            <consortium name="EnsemblPlants"/>
        </authorList>
    </citation>
    <scope>IDENTIFICATION</scope>
</reference>
<evidence type="ECO:0000313" key="1">
    <source>
        <dbReference type="EnsemblPlants" id="AVESA.00010b.r2.4DG0785840.1.CDS.1"/>
    </source>
</evidence>
<reference evidence="1" key="1">
    <citation type="submission" date="2021-05" db="EMBL/GenBank/DDBJ databases">
        <authorList>
            <person name="Scholz U."/>
            <person name="Mascher M."/>
            <person name="Fiebig A."/>
        </authorList>
    </citation>
    <scope>NUCLEOTIDE SEQUENCE [LARGE SCALE GENOMIC DNA]</scope>
</reference>
<protein>
    <submittedName>
        <fullName evidence="1">Uncharacterized protein</fullName>
    </submittedName>
</protein>
<dbReference type="Proteomes" id="UP001732700">
    <property type="component" value="Chromosome 4D"/>
</dbReference>
<sequence>MAAALPAWPHAAAVTETRVSTCGKDGMVVHHKQRHEPSYVRLHGNLILSHGRSGRAVTVRELDHRVKVDHVADFTNVEVCSKLIHGLLSEAPATSEYDLAADNWVDSICTPRSIATAIDRYVRQEFDDEMGVPGQGLEFHIQLPEIRVTLAYSEAKALLLACKEAAAAAETEAAGASPHGRKRRRHELCPICFLDVETEEEETVRLPCSHPFHDRCILSWFNRAPTCPTCRRDIMKCFSSVRPKSPENEINHDMMLSLFGDEPEDEPHMAEGEQFIPYAIQLFDDESDDEELQDGIAQSGQSIASELQPFGNESED</sequence>